<dbReference type="EMBL" id="NKCL01000024">
    <property type="protein sequence ID" value="RSL88259.1"/>
    <property type="molecule type" value="Genomic_DNA"/>
</dbReference>
<evidence type="ECO:0000313" key="2">
    <source>
        <dbReference type="Proteomes" id="UP000287972"/>
    </source>
</evidence>
<dbReference type="AlphaFoldDB" id="A0A428SEN3"/>
<dbReference type="Proteomes" id="UP000287972">
    <property type="component" value="Unassembled WGS sequence"/>
</dbReference>
<accession>A0A428SEN3</accession>
<sequence length="683" mass="77181">MDKEDPFMDSIDQWIKSSSPFGHVTFHESWNLTLRAAKIVNSFNPPKRIIYAVPSKRERDLLALHFEKEYMGVTAGFNNNGDICVLTHSEMYQQAKSATAGLHIFEDFLVICEADVHYSLEYILGMICFMDIARSGTYGTRVLTLSADGFDLNLAKSMKLFGLTMSDTDHFSLPPEKGGVPLEYVDGEITSPYCIGRMRETVSRGDCVIVFCLPRERSEIEKSLEGTEGHAAPIDQNIMDLVQLGDKLESTVFFVTDHYSFPMDVKVSLIVVSHLREVYHSEHRTNHIVRKIVKRSHAELRDIMSHAYQNDERVYILSNASPGDLIPDMPQRRLENDQNLAFLFEILQICQDIKLGDLLTCFLTDLNAAFALYPQLLQGDWIRENTGPTTRGYEVVNSERAQMLTSLLPLFDYSFVPASFLSGFLKDSKPTIAVAIRIASICHKGFDFFSFDPAAFALQNDILVGEVVARIPSILEQTFSFPLDLVQHGILWIAIAAWHTWHMQRNEADVRNAIDVGAGSEFENLLLVDVTSASDIGILVNHLHKMLLGDAEHKGAITLTNTQCSRIQEELLGAWMYRTFLVKKDEHIPGDSPEVTDLVGLRVRGVKMSTPSLPLVELEQSVDPEENLYCVLVFEIDKLVDEELEDHWIVNHHAVVPLITIRRWQHLNAAKFTKVIQSKYSTS</sequence>
<proteinExistence type="predicted"/>
<evidence type="ECO:0000313" key="1">
    <source>
        <dbReference type="EMBL" id="RSL88259.1"/>
    </source>
</evidence>
<comment type="caution">
    <text evidence="1">The sequence shown here is derived from an EMBL/GenBank/DDBJ whole genome shotgun (WGS) entry which is preliminary data.</text>
</comment>
<gene>
    <name evidence="1" type="ORF">CEP51_001813</name>
</gene>
<keyword evidence="2" id="KW-1185">Reference proteome</keyword>
<name>A0A428SEN3_9HYPO</name>
<protein>
    <submittedName>
        <fullName evidence="1">Uncharacterized protein</fullName>
    </submittedName>
</protein>
<organism evidence="1 2">
    <name type="scientific">Fusarium floridanum</name>
    <dbReference type="NCBI Taxonomy" id="1325733"/>
    <lineage>
        <taxon>Eukaryota</taxon>
        <taxon>Fungi</taxon>
        <taxon>Dikarya</taxon>
        <taxon>Ascomycota</taxon>
        <taxon>Pezizomycotina</taxon>
        <taxon>Sordariomycetes</taxon>
        <taxon>Hypocreomycetidae</taxon>
        <taxon>Hypocreales</taxon>
        <taxon>Nectriaceae</taxon>
        <taxon>Fusarium</taxon>
        <taxon>Fusarium solani species complex</taxon>
    </lineage>
</organism>
<reference evidence="1 2" key="1">
    <citation type="submission" date="2017-06" db="EMBL/GenBank/DDBJ databases">
        <title>Comparative genomic analysis of Ambrosia Fusariam Clade fungi.</title>
        <authorList>
            <person name="Stajich J.E."/>
            <person name="Carrillo J."/>
            <person name="Kijimoto T."/>
            <person name="Eskalen A."/>
            <person name="O'Donnell K."/>
            <person name="Kasson M."/>
        </authorList>
    </citation>
    <scope>NUCLEOTIDE SEQUENCE [LARGE SCALE GENOMIC DNA]</scope>
    <source>
        <strain evidence="1 2">NRRL62606</strain>
    </source>
</reference>